<dbReference type="Proteomes" id="UP000181980">
    <property type="component" value="Unassembled WGS sequence"/>
</dbReference>
<dbReference type="EMBL" id="FNUC01000004">
    <property type="protein sequence ID" value="SEF18599.1"/>
    <property type="molecule type" value="Genomic_DNA"/>
</dbReference>
<dbReference type="InterPro" id="IPR041698">
    <property type="entry name" value="Methyltransf_25"/>
</dbReference>
<sequence length="259" mass="28526">MGHATDNVAEERHTFAMTSDVWDEESARRYDETSAEMFTPGRIDPAVDLLAGLAADTAALEFAIGTGRVAVPLHARGVPVTGIDLSGPMLDQLRRKPGAAGIPVVAGDMATTRVDGEFGLVYLVFNTIANLRTQAEQVACFRNAARHLTAGGRFVVELWVPPLRRFPPGQTAVPFDVGPDHLGFDTMDLVTQQGTSHHFWREADGSYRRGESNFRYVWPSECDLMAQLAGLELEDRWADWDRSPFTSGSESHVSVWRKP</sequence>
<dbReference type="CDD" id="cd02440">
    <property type="entry name" value="AdoMet_MTases"/>
    <property type="match status" value="1"/>
</dbReference>
<name>A0A1H5PY21_9ACTN</name>
<dbReference type="Gene3D" id="3.40.50.150">
    <property type="entry name" value="Vaccinia Virus protein VP39"/>
    <property type="match status" value="1"/>
</dbReference>
<evidence type="ECO:0000259" key="1">
    <source>
        <dbReference type="Pfam" id="PF13649"/>
    </source>
</evidence>
<proteinExistence type="predicted"/>
<evidence type="ECO:0000313" key="3">
    <source>
        <dbReference type="Proteomes" id="UP000181980"/>
    </source>
</evidence>
<keyword evidence="2" id="KW-0489">Methyltransferase</keyword>
<evidence type="ECO:0000313" key="2">
    <source>
        <dbReference type="EMBL" id="SEF18599.1"/>
    </source>
</evidence>
<dbReference type="GO" id="GO:0008168">
    <property type="term" value="F:methyltransferase activity"/>
    <property type="evidence" value="ECO:0007669"/>
    <property type="project" value="UniProtKB-KW"/>
</dbReference>
<dbReference type="SUPFAM" id="SSF53335">
    <property type="entry name" value="S-adenosyl-L-methionine-dependent methyltransferases"/>
    <property type="match status" value="1"/>
</dbReference>
<gene>
    <name evidence="2" type="ORF">SAMN04488561_6664</name>
</gene>
<keyword evidence="3" id="KW-1185">Reference proteome</keyword>
<accession>A0A1H5PY21</accession>
<organism evidence="2 3">
    <name type="scientific">Jiangella alba</name>
    <dbReference type="NCBI Taxonomy" id="561176"/>
    <lineage>
        <taxon>Bacteria</taxon>
        <taxon>Bacillati</taxon>
        <taxon>Actinomycetota</taxon>
        <taxon>Actinomycetes</taxon>
        <taxon>Jiangellales</taxon>
        <taxon>Jiangellaceae</taxon>
        <taxon>Jiangella</taxon>
    </lineage>
</organism>
<dbReference type="GO" id="GO:0032259">
    <property type="term" value="P:methylation"/>
    <property type="evidence" value="ECO:0007669"/>
    <property type="project" value="UniProtKB-KW"/>
</dbReference>
<dbReference type="InterPro" id="IPR029063">
    <property type="entry name" value="SAM-dependent_MTases_sf"/>
</dbReference>
<feature type="domain" description="Methyltransferase" evidence="1">
    <location>
        <begin position="60"/>
        <end position="152"/>
    </location>
</feature>
<reference evidence="3" key="1">
    <citation type="submission" date="2016-10" db="EMBL/GenBank/DDBJ databases">
        <authorList>
            <person name="Varghese N."/>
            <person name="Submissions S."/>
        </authorList>
    </citation>
    <scope>NUCLEOTIDE SEQUENCE [LARGE SCALE GENOMIC DNA]</scope>
    <source>
        <strain evidence="3">DSM 45237</strain>
    </source>
</reference>
<dbReference type="AlphaFoldDB" id="A0A1H5PY21"/>
<protein>
    <submittedName>
        <fullName evidence="2">Methyltransferase domain-containing protein</fullName>
    </submittedName>
</protein>
<keyword evidence="2" id="KW-0808">Transferase</keyword>
<dbReference type="Pfam" id="PF13649">
    <property type="entry name" value="Methyltransf_25"/>
    <property type="match status" value="1"/>
</dbReference>
<dbReference type="STRING" id="561176.SAMN04488561_6664"/>